<dbReference type="GO" id="GO:0005975">
    <property type="term" value="P:carbohydrate metabolic process"/>
    <property type="evidence" value="ECO:0007669"/>
    <property type="project" value="InterPro"/>
</dbReference>
<organism evidence="2">
    <name type="scientific">Hypocrella siamensis</name>
    <dbReference type="NCBI Taxonomy" id="696354"/>
    <lineage>
        <taxon>Eukaryota</taxon>
        <taxon>Fungi</taxon>
        <taxon>Dikarya</taxon>
        <taxon>Ascomycota</taxon>
        <taxon>Pezizomycotina</taxon>
        <taxon>Sordariomycetes</taxon>
        <taxon>Hypocreomycetidae</taxon>
        <taxon>Hypocreales</taxon>
        <taxon>Clavicipitaceae</taxon>
        <taxon>Hypocrella</taxon>
    </lineage>
</organism>
<feature type="domain" description="GH16" evidence="1">
    <location>
        <begin position="77"/>
        <end position="311"/>
    </location>
</feature>
<reference evidence="2" key="1">
    <citation type="journal article" date="2016" name="BMC Genomics">
        <title>Genome sequence and comparative analysis of clavicipitaceous insect-pathogenic fungus Aschersonia badia with Metarhizium spp.</title>
        <authorList>
            <person name="Agrawal Y."/>
            <person name="Narwani T."/>
            <person name="Subramanian S."/>
        </authorList>
    </citation>
    <scope>NUCLEOTIDE SEQUENCE</scope>
    <source>
        <strain evidence="2">MTCC 10142</strain>
    </source>
</reference>
<name>A0A173GN51_9HYPO</name>
<dbReference type="PANTHER" id="PTHR10963:SF53">
    <property type="entry name" value="GH16 DOMAIN-CONTAINING PROTEIN"/>
    <property type="match status" value="1"/>
</dbReference>
<evidence type="ECO:0000259" key="1">
    <source>
        <dbReference type="PROSITE" id="PS51762"/>
    </source>
</evidence>
<dbReference type="InterPro" id="IPR050546">
    <property type="entry name" value="Glycosyl_Hydrlase_16"/>
</dbReference>
<proteinExistence type="predicted"/>
<dbReference type="PROSITE" id="PS51762">
    <property type="entry name" value="GH16_2"/>
    <property type="match status" value="1"/>
</dbReference>
<dbReference type="Pfam" id="PF26113">
    <property type="entry name" value="GH16_XgeA"/>
    <property type="match status" value="1"/>
</dbReference>
<evidence type="ECO:0000313" key="2">
    <source>
        <dbReference type="EMBL" id="ANH56466.1"/>
    </source>
</evidence>
<dbReference type="PANTHER" id="PTHR10963">
    <property type="entry name" value="GLYCOSYL HYDROLASE-RELATED"/>
    <property type="match status" value="1"/>
</dbReference>
<dbReference type="GO" id="GO:0004553">
    <property type="term" value="F:hydrolase activity, hydrolyzing O-glycosyl compounds"/>
    <property type="evidence" value="ECO:0007669"/>
    <property type="project" value="InterPro"/>
</dbReference>
<feature type="non-terminal residue" evidence="2">
    <location>
        <position position="359"/>
    </location>
</feature>
<sequence length="359" mass="40042">MGLPAALSAALGASSRGCVGSDDVTTLDADICQSAPRGLQSRQQQEVEEKQDAMPVKDAIKGLKADLEGFLGRRNAQTDGVAPQSAIETHWRPEFASDTAVSAEWEHKIGNGQDGWGNQESQYYTAESKNSYHKEGHLILRAVANNNSNPPELSSARLVSRRTLGRDQGVLTANIKLPCAKGLWPAFWLLPKEPFSWPTDGEVDIAESWDGDLINHSCFHWGTWANEELWKHSLMETRIDDMCERFVRFDFAWRQLPENPGQSKMVWYIDGKRVMKAVPRGNRPLRDMTVVLNIAMGGIVVQHKIPDNGEYEMVVASMSMTSEPEGGWRRFEDDWDALKEAYSGSNPQPGPVNLRSMTN</sequence>
<dbReference type="Gene3D" id="2.60.120.200">
    <property type="match status" value="1"/>
</dbReference>
<dbReference type="CDD" id="cd08023">
    <property type="entry name" value="GH16_laminarinase_like"/>
    <property type="match status" value="1"/>
</dbReference>
<dbReference type="InterPro" id="IPR000757">
    <property type="entry name" value="Beta-glucanase-like"/>
</dbReference>
<protein>
    <recommendedName>
        <fullName evidence="1">GH16 domain-containing protein</fullName>
    </recommendedName>
</protein>
<accession>A0A173GN51</accession>
<dbReference type="AlphaFoldDB" id="A0A173GN51"/>
<dbReference type="InterPro" id="IPR013320">
    <property type="entry name" value="ConA-like_dom_sf"/>
</dbReference>
<dbReference type="EMBL" id="KU202556">
    <property type="protein sequence ID" value="ANH56466.1"/>
    <property type="molecule type" value="Genomic_DNA"/>
</dbReference>
<dbReference type="SUPFAM" id="SSF49899">
    <property type="entry name" value="Concanavalin A-like lectins/glucanases"/>
    <property type="match status" value="1"/>
</dbReference>